<feature type="transmembrane region" description="Helical" evidence="1">
    <location>
        <begin position="12"/>
        <end position="28"/>
    </location>
</feature>
<accession>A0A8S5PL21</accession>
<sequence length="30" mass="3525">MKINKLPHKIRTDYGAFIALLCITIFYHCT</sequence>
<keyword evidence="1" id="KW-0472">Membrane</keyword>
<name>A0A8S5PL21_9CAUD</name>
<proteinExistence type="predicted"/>
<evidence type="ECO:0000313" key="2">
    <source>
        <dbReference type="EMBL" id="DAE07440.1"/>
    </source>
</evidence>
<keyword evidence="1" id="KW-1133">Transmembrane helix</keyword>
<organism evidence="2">
    <name type="scientific">Siphoviridae sp. ctRcp9</name>
    <dbReference type="NCBI Taxonomy" id="2825504"/>
    <lineage>
        <taxon>Viruses</taxon>
        <taxon>Duplodnaviria</taxon>
        <taxon>Heunggongvirae</taxon>
        <taxon>Uroviricota</taxon>
        <taxon>Caudoviricetes</taxon>
    </lineage>
</organism>
<keyword evidence="1" id="KW-0812">Transmembrane</keyword>
<reference evidence="2" key="1">
    <citation type="journal article" date="2021" name="Proc. Natl. Acad. Sci. U.S.A.">
        <title>A Catalog of Tens of Thousands of Viruses from Human Metagenomes Reveals Hidden Associations with Chronic Diseases.</title>
        <authorList>
            <person name="Tisza M.J."/>
            <person name="Buck C.B."/>
        </authorList>
    </citation>
    <scope>NUCLEOTIDE SEQUENCE</scope>
    <source>
        <strain evidence="2">CtRcp9</strain>
    </source>
</reference>
<dbReference type="EMBL" id="BK015450">
    <property type="protein sequence ID" value="DAE07440.1"/>
    <property type="molecule type" value="Genomic_DNA"/>
</dbReference>
<evidence type="ECO:0000256" key="1">
    <source>
        <dbReference type="SAM" id="Phobius"/>
    </source>
</evidence>
<protein>
    <submittedName>
        <fullName evidence="2">Uncharacterized protein</fullName>
    </submittedName>
</protein>